<reference evidence="2 3" key="2">
    <citation type="submission" date="2017-06" db="EMBL/GenBank/DDBJ databases">
        <authorList>
            <consortium name="Pathogen Informatics"/>
        </authorList>
    </citation>
    <scope>NUCLEOTIDE SEQUENCE [LARGE SCALE GENOMIC DNA]</scope>
    <source>
        <strain evidence="2 3">NCTC13833</strain>
    </source>
</reference>
<dbReference type="InterPro" id="IPR023203">
    <property type="entry name" value="TTHA0068_sf"/>
</dbReference>
<dbReference type="AlphaFoldDB" id="A0A240C3T4"/>
<name>A0A240C3T4_9STAP</name>
<reference evidence="4" key="3">
    <citation type="journal article" date="2019" name="Int. J. Syst. Evol. Microbiol.">
        <title>The Global Catalogue of Microorganisms (GCM) 10K type strain sequencing project: providing services to taxonomists for standard genome sequencing and annotation.</title>
        <authorList>
            <consortium name="The Broad Institute Genomics Platform"/>
            <consortium name="The Broad Institute Genome Sequencing Center for Infectious Disease"/>
            <person name="Wu L."/>
            <person name="Ma J."/>
        </authorList>
    </citation>
    <scope>NUCLEOTIDE SEQUENCE [LARGE SCALE GENOMIC DNA]</scope>
    <source>
        <strain evidence="4">CCM 4175</strain>
    </source>
</reference>
<dbReference type="EMBL" id="BMCB01000005">
    <property type="protein sequence ID" value="GGA88161.1"/>
    <property type="molecule type" value="Genomic_DNA"/>
</dbReference>
<evidence type="ECO:0000313" key="4">
    <source>
        <dbReference type="Proteomes" id="UP000652995"/>
    </source>
</evidence>
<protein>
    <submittedName>
        <fullName evidence="2">Putative cytosolic protein</fullName>
    </submittedName>
</protein>
<dbReference type="Proteomes" id="UP000652995">
    <property type="component" value="Unassembled WGS sequence"/>
</dbReference>
<dbReference type="InterPro" id="IPR005500">
    <property type="entry name" value="DUF309"/>
</dbReference>
<evidence type="ECO:0000313" key="3">
    <source>
        <dbReference type="Proteomes" id="UP000243706"/>
    </source>
</evidence>
<dbReference type="EMBL" id="LT906464">
    <property type="protein sequence ID" value="SNW02590.1"/>
    <property type="molecule type" value="Genomic_DNA"/>
</dbReference>
<dbReference type="Proteomes" id="UP000243706">
    <property type="component" value="Chromosome 1"/>
</dbReference>
<dbReference type="KEGG" id="smus:C7J88_02505"/>
<dbReference type="Gene3D" id="1.10.3450.10">
    <property type="entry name" value="TTHA0068-like"/>
    <property type="match status" value="1"/>
</dbReference>
<dbReference type="Pfam" id="PF03745">
    <property type="entry name" value="DUF309"/>
    <property type="match status" value="1"/>
</dbReference>
<dbReference type="OrthoDB" id="165483at2"/>
<keyword evidence="4" id="KW-1185">Reference proteome</keyword>
<dbReference type="PANTHER" id="PTHR34796:SF1">
    <property type="entry name" value="EXPRESSED PROTEIN"/>
    <property type="match status" value="1"/>
</dbReference>
<organism evidence="2 3">
    <name type="scientific">Staphylococcus muscae</name>
    <dbReference type="NCBI Taxonomy" id="1294"/>
    <lineage>
        <taxon>Bacteria</taxon>
        <taxon>Bacillati</taxon>
        <taxon>Bacillota</taxon>
        <taxon>Bacilli</taxon>
        <taxon>Bacillales</taxon>
        <taxon>Staphylococcaceae</taxon>
        <taxon>Staphylococcus</taxon>
    </lineage>
</organism>
<evidence type="ECO:0000313" key="2">
    <source>
        <dbReference type="EMBL" id="SNW02590.1"/>
    </source>
</evidence>
<reference evidence="1" key="1">
    <citation type="journal article" date="2014" name="Int. J. Syst. Evol. Microbiol.">
        <title>Complete genome of a new Firmicutes species belonging to the dominant human colonic microbiota ('Ruminococcus bicirculans') reveals two chromosomes and a selective capacity to utilize plant glucans.</title>
        <authorList>
            <consortium name="NISC Comparative Sequencing Program"/>
            <person name="Wegmann U."/>
            <person name="Louis P."/>
            <person name="Goesmann A."/>
            <person name="Henrissat B."/>
            <person name="Duncan S.H."/>
            <person name="Flint H.J."/>
        </authorList>
    </citation>
    <scope>NUCLEOTIDE SEQUENCE</scope>
    <source>
        <strain evidence="1">CCM 4175</strain>
    </source>
</reference>
<reference evidence="1" key="4">
    <citation type="submission" date="2024-05" db="EMBL/GenBank/DDBJ databases">
        <authorList>
            <person name="Sun Q."/>
            <person name="Sedlacek I."/>
        </authorList>
    </citation>
    <scope>NUCLEOTIDE SEQUENCE</scope>
    <source>
        <strain evidence="1">CCM 4175</strain>
    </source>
</reference>
<dbReference type="SUPFAM" id="SSF140663">
    <property type="entry name" value="TTHA0068-like"/>
    <property type="match status" value="1"/>
</dbReference>
<sequence>MQDALLTFYYQFHTKQHYFLCHDILEDAWKQQNHYTKDDFVVGLILFATASYHYRRCNLKGALRTFKKSIKIINQYADESIASYGLQPNAFRKQIQQLCTDIEQEKCFRPIELPLLKEMEQSIKSTYNDYVVNTTIVDTPDIMHYHRLRDRTPVIDAREKALRLRRMHGNNKKD</sequence>
<accession>A0A240C3T4</accession>
<dbReference type="PANTHER" id="PTHR34796">
    <property type="entry name" value="EXPRESSED PROTEIN"/>
    <property type="match status" value="1"/>
</dbReference>
<gene>
    <name evidence="1" type="ORF">GCM10007183_10420</name>
    <name evidence="2" type="ORF">SAMEA4412661_01155</name>
</gene>
<evidence type="ECO:0000313" key="1">
    <source>
        <dbReference type="EMBL" id="GGA88161.1"/>
    </source>
</evidence>
<proteinExistence type="predicted"/>
<dbReference type="RefSeq" id="WP_095116900.1">
    <property type="nucleotide sequence ID" value="NZ_BMCB01000005.1"/>
</dbReference>